<evidence type="ECO:0000256" key="1">
    <source>
        <dbReference type="ARBA" id="ARBA00029464"/>
    </source>
</evidence>
<dbReference type="PANTHER" id="PTHR47751">
    <property type="entry name" value="SUPERFAMILY HYDROLASE, PUTATIVE (AFU_ORTHOLOGUE AFUA_2G16580)-RELATED"/>
    <property type="match status" value="1"/>
</dbReference>
<organism evidence="3 4">
    <name type="scientific">Aspergillus violaceofuscus (strain CBS 115571)</name>
    <dbReference type="NCBI Taxonomy" id="1450538"/>
    <lineage>
        <taxon>Eukaryota</taxon>
        <taxon>Fungi</taxon>
        <taxon>Dikarya</taxon>
        <taxon>Ascomycota</taxon>
        <taxon>Pezizomycotina</taxon>
        <taxon>Eurotiomycetes</taxon>
        <taxon>Eurotiomycetidae</taxon>
        <taxon>Eurotiales</taxon>
        <taxon>Aspergillaceae</taxon>
        <taxon>Aspergillus</taxon>
    </lineage>
</organism>
<sequence>MRPTPTPIPTTFLSRNNLHLSAHLYPASPNAPSRAGAAIIIAHPWTSIKEQSPANYARHLSAAGFTCLTYDAAHHGESPGHPRHLEDPYQRVEEIKDAATHLATNLPDLVDPTRIGVLGICAAGGYATFAAQTDVRLRAVATVSAACVGELVRRGGSLAQHAVNPDILEMQLALAAKDRTTTTTTTTTTITAVTPNQKDDKDEGLVRMLPQRYEDLSPDAPPAMRDFAAYYCTTRGYHPRAVGVARARSWDLMANFEAFRFMDRICPRPVLMVVGGRAESRWVSEAAVERAREPKEVFVVEGRSHADLYDRVEEEGVGEKLVQFFEGGLVGL</sequence>
<dbReference type="PANTHER" id="PTHR47751:SF1">
    <property type="entry name" value="SUPERFAMILY HYDROLASE, PUTATIVE (AFU_ORTHOLOGUE AFUA_2G16580)-RELATED"/>
    <property type="match status" value="1"/>
</dbReference>
<feature type="domain" description="AB hydrolase-1" evidence="2">
    <location>
        <begin position="55"/>
        <end position="309"/>
    </location>
</feature>
<evidence type="ECO:0000313" key="4">
    <source>
        <dbReference type="Proteomes" id="UP000249829"/>
    </source>
</evidence>
<dbReference type="GO" id="GO:0016787">
    <property type="term" value="F:hydrolase activity"/>
    <property type="evidence" value="ECO:0007669"/>
    <property type="project" value="UniProtKB-KW"/>
</dbReference>
<keyword evidence="3" id="KW-0378">Hydrolase</keyword>
<dbReference type="Pfam" id="PF12697">
    <property type="entry name" value="Abhydrolase_6"/>
    <property type="match status" value="1"/>
</dbReference>
<gene>
    <name evidence="3" type="ORF">BO99DRAFT_193865</name>
</gene>
<proteinExistence type="inferred from homology"/>
<dbReference type="EMBL" id="KZ825157">
    <property type="protein sequence ID" value="PYI17340.1"/>
    <property type="molecule type" value="Genomic_DNA"/>
</dbReference>
<dbReference type="Gene3D" id="3.40.50.1820">
    <property type="entry name" value="alpha/beta hydrolase"/>
    <property type="match status" value="1"/>
</dbReference>
<comment type="similarity">
    <text evidence="1">Belongs to the polyketide transferase af380 family.</text>
</comment>
<protein>
    <submittedName>
        <fullName evidence="3">Alpha/beta-hydrolase</fullName>
    </submittedName>
</protein>
<name>A0A2V5HMA8_ASPV1</name>
<dbReference type="SUPFAM" id="SSF53474">
    <property type="entry name" value="alpha/beta-Hydrolases"/>
    <property type="match status" value="1"/>
</dbReference>
<dbReference type="STRING" id="1450538.A0A2V5HMA8"/>
<dbReference type="AlphaFoldDB" id="A0A2V5HMA8"/>
<evidence type="ECO:0000259" key="2">
    <source>
        <dbReference type="Pfam" id="PF12697"/>
    </source>
</evidence>
<dbReference type="InterPro" id="IPR000073">
    <property type="entry name" value="AB_hydrolase_1"/>
</dbReference>
<evidence type="ECO:0000313" key="3">
    <source>
        <dbReference type="EMBL" id="PYI17340.1"/>
    </source>
</evidence>
<dbReference type="InterPro" id="IPR051411">
    <property type="entry name" value="Polyketide_trans_af380"/>
</dbReference>
<reference evidence="3 4" key="1">
    <citation type="submission" date="2018-02" db="EMBL/GenBank/DDBJ databases">
        <title>The genomes of Aspergillus section Nigri reveals drivers in fungal speciation.</title>
        <authorList>
            <consortium name="DOE Joint Genome Institute"/>
            <person name="Vesth T.C."/>
            <person name="Nybo J."/>
            <person name="Theobald S."/>
            <person name="Brandl J."/>
            <person name="Frisvad J.C."/>
            <person name="Nielsen K.F."/>
            <person name="Lyhne E.K."/>
            <person name="Kogle M.E."/>
            <person name="Kuo A."/>
            <person name="Riley R."/>
            <person name="Clum A."/>
            <person name="Nolan M."/>
            <person name="Lipzen A."/>
            <person name="Salamov A."/>
            <person name="Henrissat B."/>
            <person name="Wiebenga A."/>
            <person name="De vries R.P."/>
            <person name="Grigoriev I.V."/>
            <person name="Mortensen U.H."/>
            <person name="Andersen M.R."/>
            <person name="Baker S.E."/>
        </authorList>
    </citation>
    <scope>NUCLEOTIDE SEQUENCE [LARGE SCALE GENOMIC DNA]</scope>
    <source>
        <strain evidence="3 4">CBS 115571</strain>
    </source>
</reference>
<accession>A0A2V5HMA8</accession>
<dbReference type="OMA" id="IGKFMNF"/>
<dbReference type="Gene3D" id="1.10.10.800">
    <property type="match status" value="1"/>
</dbReference>
<dbReference type="Proteomes" id="UP000249829">
    <property type="component" value="Unassembled WGS sequence"/>
</dbReference>
<keyword evidence="4" id="KW-1185">Reference proteome</keyword>
<dbReference type="InterPro" id="IPR029058">
    <property type="entry name" value="AB_hydrolase_fold"/>
</dbReference>